<reference evidence="3 4" key="1">
    <citation type="submission" date="2018-07" db="EMBL/GenBank/DDBJ databases">
        <title>Section-level genome sequencing of Aspergillus section Nigri to investigate inter- and intra-species variation.</title>
        <authorList>
            <consortium name="DOE Joint Genome Institute"/>
            <person name="Vesth T.C."/>
            <person name="Nybo J.L."/>
            <person name="Theobald S."/>
            <person name="Frisvad J.C."/>
            <person name="Larsen T.O."/>
            <person name="Nielsen K.F."/>
            <person name="Hoof J.B."/>
            <person name="Brandl J."/>
            <person name="Salamov A."/>
            <person name="Riley R."/>
            <person name="Gladden J.M."/>
            <person name="Phatale P."/>
            <person name="Nielsen M.T."/>
            <person name="Lyhne E.K."/>
            <person name="Kogle M.E."/>
            <person name="Strasser K."/>
            <person name="McDonnell E."/>
            <person name="Barry K."/>
            <person name="Clum A."/>
            <person name="Chen C."/>
            <person name="Nolan M."/>
            <person name="Sandor L."/>
            <person name="Kuo A."/>
            <person name="Lipzen A."/>
            <person name="Hainaut M."/>
            <person name="Drula E."/>
            <person name="Tsang A."/>
            <person name="Magnuson J.K."/>
            <person name="Henrissat B."/>
            <person name="Wiebenga A."/>
            <person name="Simmons B.A."/>
            <person name="Makela M.R."/>
            <person name="De vries R.P."/>
            <person name="Grigoriev I.V."/>
            <person name="Mortensen U.H."/>
            <person name="Baker S.E."/>
            <person name="Andersen M.R."/>
        </authorList>
    </citation>
    <scope>NUCLEOTIDE SEQUENCE [LARGE SCALE GENOMIC DNA]</scope>
    <source>
        <strain evidence="3 4">ATCC 13496</strain>
    </source>
</reference>
<evidence type="ECO:0000313" key="3">
    <source>
        <dbReference type="EMBL" id="RDH23944.1"/>
    </source>
</evidence>
<dbReference type="VEuPathDB" id="FungiDB:M747DRAFT_135581"/>
<dbReference type="AlphaFoldDB" id="A0A370C808"/>
<proteinExistence type="predicted"/>
<name>A0A370C808_ASPNG</name>
<feature type="region of interest" description="Disordered" evidence="1">
    <location>
        <begin position="96"/>
        <end position="123"/>
    </location>
</feature>
<feature type="compositionally biased region" description="Low complexity" evidence="1">
    <location>
        <begin position="109"/>
        <end position="123"/>
    </location>
</feature>
<gene>
    <name evidence="3" type="ORF">M747DRAFT_135581</name>
</gene>
<protein>
    <submittedName>
        <fullName evidence="3">Uncharacterized protein</fullName>
    </submittedName>
</protein>
<dbReference type="EMBL" id="KZ851903">
    <property type="protein sequence ID" value="RDH23944.1"/>
    <property type="molecule type" value="Genomic_DNA"/>
</dbReference>
<keyword evidence="2" id="KW-1133">Transmembrane helix</keyword>
<evidence type="ECO:0000256" key="1">
    <source>
        <dbReference type="SAM" id="MobiDB-lite"/>
    </source>
</evidence>
<evidence type="ECO:0000313" key="4">
    <source>
        <dbReference type="Proteomes" id="UP000253845"/>
    </source>
</evidence>
<accession>A0A370C808</accession>
<keyword evidence="2" id="KW-0812">Transmembrane</keyword>
<keyword evidence="2" id="KW-0472">Membrane</keyword>
<evidence type="ECO:0000256" key="2">
    <source>
        <dbReference type="SAM" id="Phobius"/>
    </source>
</evidence>
<dbReference type="Proteomes" id="UP000253845">
    <property type="component" value="Unassembled WGS sequence"/>
</dbReference>
<feature type="transmembrane region" description="Helical" evidence="2">
    <location>
        <begin position="39"/>
        <end position="57"/>
    </location>
</feature>
<sequence length="179" mass="19570">MAMSDHNKANRRTCFRLGDWRLGTGRTEKKKKKSTSTSVMVIIIIIIIVSPSQKIFLGQKSQQFQHGRRAPPTLCRCGGSHPMTILRSRCRVTADPRSGPFPSSAGHTGSPSSLSGSSGSSLGPEWTPSLVIFRPKARSLPIRAMEGLWKPGRSFECFFGVSSVSTSQDCFTFVAHLSQ</sequence>
<organism evidence="3 4">
    <name type="scientific">Aspergillus niger ATCC 13496</name>
    <dbReference type="NCBI Taxonomy" id="1353008"/>
    <lineage>
        <taxon>Eukaryota</taxon>
        <taxon>Fungi</taxon>
        <taxon>Dikarya</taxon>
        <taxon>Ascomycota</taxon>
        <taxon>Pezizomycotina</taxon>
        <taxon>Eurotiomycetes</taxon>
        <taxon>Eurotiomycetidae</taxon>
        <taxon>Eurotiales</taxon>
        <taxon>Aspergillaceae</taxon>
        <taxon>Aspergillus</taxon>
        <taxon>Aspergillus subgen. Circumdati</taxon>
    </lineage>
</organism>